<dbReference type="NCBIfam" id="TIGR01560">
    <property type="entry name" value="put_DNA_pack"/>
    <property type="match status" value="1"/>
</dbReference>
<proteinExistence type="predicted"/>
<organism evidence="1 2">
    <name type="scientific">Clostridium algidicarnis DSM 15099</name>
    <dbReference type="NCBI Taxonomy" id="1121295"/>
    <lineage>
        <taxon>Bacteria</taxon>
        <taxon>Bacillati</taxon>
        <taxon>Bacillota</taxon>
        <taxon>Clostridia</taxon>
        <taxon>Eubacteriales</taxon>
        <taxon>Clostridiaceae</taxon>
        <taxon>Clostridium</taxon>
    </lineage>
</organism>
<dbReference type="EMBL" id="PTIS01000021">
    <property type="protein sequence ID" value="PPK44966.1"/>
    <property type="molecule type" value="Genomic_DNA"/>
</dbReference>
<dbReference type="Proteomes" id="UP000239863">
    <property type="component" value="Unassembled WGS sequence"/>
</dbReference>
<dbReference type="RefSeq" id="WP_104410653.1">
    <property type="nucleotide sequence ID" value="NZ_PTIS01000021.1"/>
</dbReference>
<protein>
    <submittedName>
        <fullName evidence="1">Putative phage protein (Predicted DNA packaging)</fullName>
    </submittedName>
</protein>
<name>A0A2S6FUX2_9CLOT</name>
<dbReference type="Pfam" id="PF05135">
    <property type="entry name" value="Phage_connect_1"/>
    <property type="match status" value="1"/>
</dbReference>
<gene>
    <name evidence="1" type="ORF">BD821_12112</name>
</gene>
<accession>A0A2S6FUX2</accession>
<comment type="caution">
    <text evidence="1">The sequence shown here is derived from an EMBL/GenBank/DDBJ whole genome shotgun (WGS) entry which is preliminary data.</text>
</comment>
<dbReference type="CDD" id="cd08054">
    <property type="entry name" value="gp6"/>
    <property type="match status" value="1"/>
</dbReference>
<dbReference type="AlphaFoldDB" id="A0A2S6FUX2"/>
<dbReference type="OrthoDB" id="5654at2"/>
<reference evidence="1 2" key="1">
    <citation type="submission" date="2018-02" db="EMBL/GenBank/DDBJ databases">
        <title>Genomic Encyclopedia of Archaeal and Bacterial Type Strains, Phase II (KMG-II): from individual species to whole genera.</title>
        <authorList>
            <person name="Goeker M."/>
        </authorList>
    </citation>
    <scope>NUCLEOTIDE SEQUENCE [LARGE SCALE GENOMIC DNA]</scope>
    <source>
        <strain evidence="1 2">DSM 15099</strain>
    </source>
</reference>
<dbReference type="Gene3D" id="1.10.3230.30">
    <property type="entry name" value="Phage gp6-like head-tail connector protein"/>
    <property type="match status" value="1"/>
</dbReference>
<sequence length="100" mass="11652">MVVTLEEAKLYLRIDSDEEDTLITNFILTAEEICEDILRYPLSEFKQIPKTAKQAVLYAVANMYEKREGTYYYMKSESGSISETINVMKLILANIRKESW</sequence>
<evidence type="ECO:0000313" key="1">
    <source>
        <dbReference type="EMBL" id="PPK44966.1"/>
    </source>
</evidence>
<dbReference type="InterPro" id="IPR006450">
    <property type="entry name" value="Phage_HK97_gp6-like"/>
</dbReference>
<evidence type="ECO:0000313" key="2">
    <source>
        <dbReference type="Proteomes" id="UP000239863"/>
    </source>
</evidence>
<dbReference type="InterPro" id="IPR021146">
    <property type="entry name" value="Phage_gp6-like_head-tail"/>
</dbReference>